<reference evidence="2" key="1">
    <citation type="submission" date="2019-11" db="EMBL/GenBank/DDBJ databases">
        <authorList>
            <person name="Liu Y."/>
            <person name="Hou J."/>
            <person name="Li T.-Q."/>
            <person name="Guan C.-H."/>
            <person name="Wu X."/>
            <person name="Wu H.-Z."/>
            <person name="Ling F."/>
            <person name="Zhang R."/>
            <person name="Shi X.-G."/>
            <person name="Ren J.-P."/>
            <person name="Chen E.-F."/>
            <person name="Sun J.-M."/>
        </authorList>
    </citation>
    <scope>NUCLEOTIDE SEQUENCE</scope>
    <source>
        <strain evidence="2">Adult_tree_wgs_1</strain>
        <tissue evidence="2">Leaves</tissue>
    </source>
</reference>
<dbReference type="AlphaFoldDB" id="A0A834H4I5"/>
<dbReference type="Proteomes" id="UP000626092">
    <property type="component" value="Unassembled WGS sequence"/>
</dbReference>
<comment type="caution">
    <text evidence="2">The sequence shown here is derived from an EMBL/GenBank/DDBJ whole genome shotgun (WGS) entry which is preliminary data.</text>
</comment>
<evidence type="ECO:0000313" key="3">
    <source>
        <dbReference type="Proteomes" id="UP000626092"/>
    </source>
</evidence>
<dbReference type="InterPro" id="IPR058921">
    <property type="entry name" value="PAP/OAS1-rel"/>
</dbReference>
<name>A0A834H4I5_RHOSS</name>
<proteinExistence type="predicted"/>
<accession>A0A834H4I5</accession>
<protein>
    <submittedName>
        <fullName evidence="2">Uncharacterized protein</fullName>
    </submittedName>
</protein>
<organism evidence="2 3">
    <name type="scientific">Rhododendron simsii</name>
    <name type="common">Sims's rhododendron</name>
    <dbReference type="NCBI Taxonomy" id="118357"/>
    <lineage>
        <taxon>Eukaryota</taxon>
        <taxon>Viridiplantae</taxon>
        <taxon>Streptophyta</taxon>
        <taxon>Embryophyta</taxon>
        <taxon>Tracheophyta</taxon>
        <taxon>Spermatophyta</taxon>
        <taxon>Magnoliopsida</taxon>
        <taxon>eudicotyledons</taxon>
        <taxon>Gunneridae</taxon>
        <taxon>Pentapetalae</taxon>
        <taxon>asterids</taxon>
        <taxon>Ericales</taxon>
        <taxon>Ericaceae</taxon>
        <taxon>Ericoideae</taxon>
        <taxon>Rhodoreae</taxon>
        <taxon>Rhododendron</taxon>
    </lineage>
</organism>
<dbReference type="PANTHER" id="PTHR45979">
    <property type="entry name" value="PAP/OAS1 SUBSTRATE-BINDING DOMAIN SUPERFAMILY"/>
    <property type="match status" value="1"/>
</dbReference>
<feature type="region of interest" description="Disordered" evidence="1">
    <location>
        <begin position="227"/>
        <end position="266"/>
    </location>
</feature>
<gene>
    <name evidence="2" type="ORF">RHSIM_Rhsim04G0222600</name>
</gene>
<sequence length="354" mass="38842">MACSTDGSSVSGSHLDGEVSSRIISDTSDCSPSNCDLSDSLSGICCYPPKFSLSGSSKENGKLENEMFCEEWLDEKMGFDSWIVVDENTGSDPYATISEALAFDFRESDSIDIAGSPEAFNPLSDLSGDYDSHIRSLLYGQCCHGYALYAHVLPNAPTFPYKRPWNTVSQSMLIKQGSHIITNGVVLGSTYNSMTDSKPFNCLRLEEKRKARETGTFFPKSELNGCSCRERSPQGRGKKQAPANHRQVQRHTRINGSGPTLPEKKLSEEVACEVPRGGKSGLNSNDEEFCISSKKLEFGSLGQLSEQLSLTALEKCYSWASTPSLVLKVKSSKTEVGNNEQRWGNLLYPKVFKA</sequence>
<evidence type="ECO:0000256" key="1">
    <source>
        <dbReference type="SAM" id="MobiDB-lite"/>
    </source>
</evidence>
<dbReference type="PANTHER" id="PTHR45979:SF2">
    <property type="entry name" value="PAP_OAS1 SUBSTRATE-BINDING DOMAIN SUPERFAMILY"/>
    <property type="match status" value="1"/>
</dbReference>
<keyword evidence="3" id="KW-1185">Reference proteome</keyword>
<evidence type="ECO:0000313" key="2">
    <source>
        <dbReference type="EMBL" id="KAF7146791.1"/>
    </source>
</evidence>
<dbReference type="OrthoDB" id="273917at2759"/>
<dbReference type="EMBL" id="WJXA01000004">
    <property type="protein sequence ID" value="KAF7146791.1"/>
    <property type="molecule type" value="Genomic_DNA"/>
</dbReference>